<dbReference type="AlphaFoldDB" id="A0A8S1WQB2"/>
<dbReference type="PANTHER" id="PTHR19920">
    <property type="entry name" value="WD40 PROTEIN CIAO1"/>
    <property type="match status" value="1"/>
</dbReference>
<keyword evidence="1" id="KW-0853">WD repeat</keyword>
<sequence length="546" mass="64328">MIQSKMIEKQEELHSCLKHKLPILMVAFDTTLKRNERLLCCQCMENLGSKAQLMSFKKVVEIIEENQKQKYELVGNVITITIKRIEELQQNLVSLKSEIVQQLDQLIRVVDEQKNHIIQTGQQNVTYSFHDELDNLVKEKRQEEFSQKTLFDQIGQIQYQWNQKIEKKLNLFKSFQESQKCLEILKQLSNINETQKITGEQILEKTYKDVIQVDNKQKQQVLTMSQSVQLNLIDNQFQQNGQCQAIVFNRDGSIMISTYDCEVKIWNFEKGRFKLSNSYNKHSNPIYCLVYSKKINNFISGCGSGEIICWKQINQNEWKWSQPSKEHNACVMCLLLNKQEDQLISGGNDHRVIVWQVDFTKNDLKFLYSLDMHSNCVESLSFNQSETILASCGYDQFIIWGKGLKGNWEYKYRQNVSSGSKIYFVNDQQFLWVPSAEQKNDIFVFELQNGVFKQNYNKTISLIENNECEDQILFPIMHIKDRNMILVRHKHHIYLIRRLNDGTFNIVASLNSQTTWTYGSMTNDGQYLVFWDMENKKYSSYEIIYK</sequence>
<keyword evidence="2" id="KW-0175">Coiled coil</keyword>
<feature type="coiled-coil region" evidence="2">
    <location>
        <begin position="78"/>
        <end position="105"/>
    </location>
</feature>
<dbReference type="PANTHER" id="PTHR19920:SF0">
    <property type="entry name" value="CYTOSOLIC IRON-SULFUR PROTEIN ASSEMBLY PROTEIN CIAO1-RELATED"/>
    <property type="match status" value="1"/>
</dbReference>
<comment type="caution">
    <text evidence="3">The sequence shown here is derived from an EMBL/GenBank/DDBJ whole genome shotgun (WGS) entry which is preliminary data.</text>
</comment>
<dbReference type="PROSITE" id="PS50082">
    <property type="entry name" value="WD_REPEATS_2"/>
    <property type="match status" value="1"/>
</dbReference>
<organism evidence="3 4">
    <name type="scientific">Paramecium octaurelia</name>
    <dbReference type="NCBI Taxonomy" id="43137"/>
    <lineage>
        <taxon>Eukaryota</taxon>
        <taxon>Sar</taxon>
        <taxon>Alveolata</taxon>
        <taxon>Ciliophora</taxon>
        <taxon>Intramacronucleata</taxon>
        <taxon>Oligohymenophorea</taxon>
        <taxon>Peniculida</taxon>
        <taxon>Parameciidae</taxon>
        <taxon>Paramecium</taxon>
    </lineage>
</organism>
<evidence type="ECO:0008006" key="5">
    <source>
        <dbReference type="Google" id="ProtNLM"/>
    </source>
</evidence>
<feature type="repeat" description="WD" evidence="1">
    <location>
        <begin position="324"/>
        <end position="358"/>
    </location>
</feature>
<protein>
    <recommendedName>
        <fullName evidence="5">WD40-repeat-containing domain</fullName>
    </recommendedName>
</protein>
<keyword evidence="4" id="KW-1185">Reference proteome</keyword>
<name>A0A8S1WQB2_PAROT</name>
<dbReference type="OrthoDB" id="306990at2759"/>
<evidence type="ECO:0000313" key="3">
    <source>
        <dbReference type="EMBL" id="CAD8190585.1"/>
    </source>
</evidence>
<gene>
    <name evidence="3" type="ORF">POCTA_138.1.T0970242</name>
</gene>
<proteinExistence type="predicted"/>
<accession>A0A8S1WQB2</accession>
<dbReference type="EMBL" id="CAJJDP010000096">
    <property type="protein sequence ID" value="CAD8190585.1"/>
    <property type="molecule type" value="Genomic_DNA"/>
</dbReference>
<dbReference type="GO" id="GO:0016226">
    <property type="term" value="P:iron-sulfur cluster assembly"/>
    <property type="evidence" value="ECO:0007669"/>
    <property type="project" value="TreeGrafter"/>
</dbReference>
<dbReference type="Pfam" id="PF00400">
    <property type="entry name" value="WD40"/>
    <property type="match status" value="3"/>
</dbReference>
<evidence type="ECO:0000256" key="1">
    <source>
        <dbReference type="PROSITE-ProRule" id="PRU00221"/>
    </source>
</evidence>
<dbReference type="Proteomes" id="UP000683925">
    <property type="component" value="Unassembled WGS sequence"/>
</dbReference>
<dbReference type="InterPro" id="IPR001680">
    <property type="entry name" value="WD40_rpt"/>
</dbReference>
<evidence type="ECO:0000313" key="4">
    <source>
        <dbReference type="Proteomes" id="UP000683925"/>
    </source>
</evidence>
<dbReference type="SMART" id="SM00320">
    <property type="entry name" value="WD40"/>
    <property type="match status" value="4"/>
</dbReference>
<dbReference type="GO" id="GO:0097361">
    <property type="term" value="C:cytosolic [4Fe-4S] assembly targeting complex"/>
    <property type="evidence" value="ECO:0007669"/>
    <property type="project" value="TreeGrafter"/>
</dbReference>
<evidence type="ECO:0000256" key="2">
    <source>
        <dbReference type="SAM" id="Coils"/>
    </source>
</evidence>
<reference evidence="3" key="1">
    <citation type="submission" date="2021-01" db="EMBL/GenBank/DDBJ databases">
        <authorList>
            <consortium name="Genoscope - CEA"/>
            <person name="William W."/>
        </authorList>
    </citation>
    <scope>NUCLEOTIDE SEQUENCE</scope>
</reference>